<organism evidence="1 2">
    <name type="scientific">Anaerocolumna cellulosilytica</name>
    <dbReference type="NCBI Taxonomy" id="433286"/>
    <lineage>
        <taxon>Bacteria</taxon>
        <taxon>Bacillati</taxon>
        <taxon>Bacillota</taxon>
        <taxon>Clostridia</taxon>
        <taxon>Lachnospirales</taxon>
        <taxon>Lachnospiraceae</taxon>
        <taxon>Anaerocolumna</taxon>
    </lineage>
</organism>
<sequence>MEMTEISFKYTQDEYVKAERQYLFGSKTITKTSVAVLTIYLLFSIMYLFLSAYSEISIIFLGIALFALVTGDTLYFYIPVYKFKKTSKYSTQKSIFKSGGQTRFRENSIIKPELCETCVINDDNKVMILLP</sequence>
<gene>
    <name evidence="1" type="ORF">acsn021_20250</name>
</gene>
<keyword evidence="2" id="KW-1185">Reference proteome</keyword>
<accession>A0A6S6QXJ7</accession>
<evidence type="ECO:0000313" key="2">
    <source>
        <dbReference type="Proteomes" id="UP000515561"/>
    </source>
</evidence>
<dbReference type="EMBL" id="AP023367">
    <property type="protein sequence ID" value="BCJ94456.1"/>
    <property type="molecule type" value="Genomic_DNA"/>
</dbReference>
<evidence type="ECO:0000313" key="1">
    <source>
        <dbReference type="EMBL" id="BCJ94456.1"/>
    </source>
</evidence>
<name>A0A6S6QXJ7_9FIRM</name>
<protein>
    <submittedName>
        <fullName evidence="1">Uncharacterized protein</fullName>
    </submittedName>
</protein>
<proteinExistence type="predicted"/>
<dbReference type="RefSeq" id="WP_184093311.1">
    <property type="nucleotide sequence ID" value="NZ_AP023367.1"/>
</dbReference>
<dbReference type="AlphaFoldDB" id="A0A6S6QXJ7"/>
<dbReference type="KEGG" id="acel:acsn021_20250"/>
<reference evidence="1 2" key="1">
    <citation type="journal article" date="2016" name="Int. J. Syst. Evol. Microbiol.">
        <title>Descriptions of Anaerotaenia torta gen. nov., sp. nov. and Anaerocolumna cellulosilytica gen. nov., sp. nov. isolated from a methanogenic reactor of cattle waste.</title>
        <authorList>
            <person name="Uek A."/>
            <person name="Ohtaki Y."/>
            <person name="Kaku N."/>
            <person name="Ueki K."/>
        </authorList>
    </citation>
    <scope>NUCLEOTIDE SEQUENCE [LARGE SCALE GENOMIC DNA]</scope>
    <source>
        <strain evidence="1 2">SN021</strain>
    </source>
</reference>
<dbReference type="Proteomes" id="UP000515561">
    <property type="component" value="Chromosome"/>
</dbReference>